<dbReference type="PANTHER" id="PTHR43445">
    <property type="entry name" value="UDP-N-ACETYLMURAMATE--L-ALANINE LIGASE-RELATED"/>
    <property type="match status" value="1"/>
</dbReference>
<dbReference type="GO" id="GO:0005524">
    <property type="term" value="F:ATP binding"/>
    <property type="evidence" value="ECO:0007669"/>
    <property type="project" value="InterPro"/>
</dbReference>
<dbReference type="GO" id="GO:0016020">
    <property type="term" value="C:membrane"/>
    <property type="evidence" value="ECO:0007669"/>
    <property type="project" value="InterPro"/>
</dbReference>
<dbReference type="EMBL" id="LGGX01000029">
    <property type="protein sequence ID" value="KUK86085.1"/>
    <property type="molecule type" value="Genomic_DNA"/>
</dbReference>
<dbReference type="Pfam" id="PF08245">
    <property type="entry name" value="Mur_ligase_M"/>
    <property type="match status" value="1"/>
</dbReference>
<accession>A0A101I1G4</accession>
<organism evidence="2 3">
    <name type="scientific">candidate division TA06 bacterium 34_109</name>
    <dbReference type="NCBI Taxonomy" id="1635277"/>
    <lineage>
        <taxon>Bacteria</taxon>
        <taxon>Bacteria division TA06</taxon>
    </lineage>
</organism>
<feature type="domain" description="Mur ligase central" evidence="1">
    <location>
        <begin position="37"/>
        <end position="154"/>
    </location>
</feature>
<sequence>MSVLAFFSIFILTLGILENYFHQQRIKKIPIRIHVNGIRGKSTTVRLIAATLREAGYQVLAKTTGTTPRIILENGEEESIKRRGPANIIEQKHFIKKAVKRGSNAIVMECMAVHPETQWVSEHKMIKSTIGVITNVRKDHQDVYGTDLQDIADSLKLTIPRNGLLVTAEQKFFPLFQKQTQILNTQCILAEPDKIALTENNESENIFFKDNVAITLQVGKILNIKEELCWQGILKAKPDPGALSIYQLKMENKLLWFVNAFAANDRESIMLIWNKVNQLLPKDLINSPKIAMVNNRGDRVTRTIQFAKILSWDIVVNYIFLAGPTSPISYRKLIQNGYPSKQIKIVKDKAKIKQTVEQIFQLTKKEGVVYGLGNTRGLGLAIIEYLTEKGEKI</sequence>
<protein>
    <submittedName>
        <fullName evidence="2">Capsule biosynthesis protein CapB</fullName>
    </submittedName>
</protein>
<dbReference type="InterPro" id="IPR008337">
    <property type="entry name" value="Capsule_biosynth_CapB"/>
</dbReference>
<dbReference type="SUPFAM" id="SSF53623">
    <property type="entry name" value="MurD-like peptide ligases, catalytic domain"/>
    <property type="match status" value="1"/>
</dbReference>
<dbReference type="PATRIC" id="fig|1635277.3.peg.1460"/>
<reference evidence="3" key="1">
    <citation type="journal article" date="2015" name="MBio">
        <title>Genome-Resolved Metagenomic Analysis Reveals Roles for Candidate Phyla and Other Microbial Community Members in Biogeochemical Transformations in Oil Reservoirs.</title>
        <authorList>
            <person name="Hu P."/>
            <person name="Tom L."/>
            <person name="Singh A."/>
            <person name="Thomas B.C."/>
            <person name="Baker B.J."/>
            <person name="Piceno Y.M."/>
            <person name="Andersen G.L."/>
            <person name="Banfield J.F."/>
        </authorList>
    </citation>
    <scope>NUCLEOTIDE SEQUENCE [LARGE SCALE GENOMIC DNA]</scope>
</reference>
<dbReference type="InterPro" id="IPR050061">
    <property type="entry name" value="MurCDEF_pg_biosynth"/>
</dbReference>
<gene>
    <name evidence="2" type="ORF">XE03_1723</name>
</gene>
<dbReference type="NCBIfam" id="TIGR04012">
    <property type="entry name" value="poly_gGlu_PgsB"/>
    <property type="match status" value="1"/>
</dbReference>
<proteinExistence type="predicted"/>
<dbReference type="InterPro" id="IPR013221">
    <property type="entry name" value="Mur_ligase_cen"/>
</dbReference>
<evidence type="ECO:0000313" key="3">
    <source>
        <dbReference type="Proteomes" id="UP000053467"/>
    </source>
</evidence>
<dbReference type="InterPro" id="IPR036565">
    <property type="entry name" value="Mur-like_cat_sf"/>
</dbReference>
<comment type="caution">
    <text evidence="2">The sequence shown here is derived from an EMBL/GenBank/DDBJ whole genome shotgun (WGS) entry which is preliminary data.</text>
</comment>
<dbReference type="AlphaFoldDB" id="A0A101I1G4"/>
<dbReference type="Proteomes" id="UP000053467">
    <property type="component" value="Unassembled WGS sequence"/>
</dbReference>
<evidence type="ECO:0000259" key="1">
    <source>
        <dbReference type="Pfam" id="PF08245"/>
    </source>
</evidence>
<dbReference type="PRINTS" id="PR01758">
    <property type="entry name" value="CAPSULEPROTB"/>
</dbReference>
<dbReference type="PANTHER" id="PTHR43445:SF1">
    <property type="entry name" value="PGA SYNTHASE CAPB"/>
    <property type="match status" value="1"/>
</dbReference>
<dbReference type="GO" id="GO:0016881">
    <property type="term" value="F:acid-amino acid ligase activity"/>
    <property type="evidence" value="ECO:0007669"/>
    <property type="project" value="InterPro"/>
</dbReference>
<evidence type="ECO:0000313" key="2">
    <source>
        <dbReference type="EMBL" id="KUK86085.1"/>
    </source>
</evidence>
<name>A0A101I1G4_UNCT6</name>
<dbReference type="Gene3D" id="3.40.1190.10">
    <property type="entry name" value="Mur-like, catalytic domain"/>
    <property type="match status" value="1"/>
</dbReference>
<dbReference type="GO" id="GO:0045227">
    <property type="term" value="P:capsule polysaccharide biosynthetic process"/>
    <property type="evidence" value="ECO:0007669"/>
    <property type="project" value="InterPro"/>
</dbReference>